<sequence>MKFLFLQCFILTILFFASTTLSSGSKNRTLSSPPSAIHFTDRAEVHIRSDLPNNTNPLYFRCQSKDTDFGMRKLNVGEEFYWKFRLQVWGRTLYFCHFYWGNRQSIFNVYDKYSVRYLCAIPGSDDLMCIWKVREEAFYVSHDNKRKDAVRVPLIGHVVVHIYSRVPNQPSTLKIHCQSKDTDFGEHFLKTDDQFYWRFVPHLTGTTLFFCQFNWGSKSKTFDVYNSTIDDICSAGVSSFASYNCFWEARPDGFYLSNDNKIWQKLNTWT</sequence>
<protein>
    <submittedName>
        <fullName evidence="1">Uncharacterized protein</fullName>
    </submittedName>
</protein>
<gene>
    <name evidence="1" type="ORF">Vadar_015460</name>
</gene>
<keyword evidence="2" id="KW-1185">Reference proteome</keyword>
<proteinExistence type="predicted"/>
<reference evidence="1 2" key="1">
    <citation type="journal article" date="2021" name="Hortic Res">
        <title>High-quality reference genome and annotation aids understanding of berry development for evergreen blueberry (Vaccinium darrowii).</title>
        <authorList>
            <person name="Yu J."/>
            <person name="Hulse-Kemp A.M."/>
            <person name="Babiker E."/>
            <person name="Staton M."/>
        </authorList>
    </citation>
    <scope>NUCLEOTIDE SEQUENCE [LARGE SCALE GENOMIC DNA]</scope>
    <source>
        <strain evidence="2">cv. NJ 8807/NJ 8810</strain>
        <tissue evidence="1">Young leaf</tissue>
    </source>
</reference>
<organism evidence="1 2">
    <name type="scientific">Vaccinium darrowii</name>
    <dbReference type="NCBI Taxonomy" id="229202"/>
    <lineage>
        <taxon>Eukaryota</taxon>
        <taxon>Viridiplantae</taxon>
        <taxon>Streptophyta</taxon>
        <taxon>Embryophyta</taxon>
        <taxon>Tracheophyta</taxon>
        <taxon>Spermatophyta</taxon>
        <taxon>Magnoliopsida</taxon>
        <taxon>eudicotyledons</taxon>
        <taxon>Gunneridae</taxon>
        <taxon>Pentapetalae</taxon>
        <taxon>asterids</taxon>
        <taxon>Ericales</taxon>
        <taxon>Ericaceae</taxon>
        <taxon>Vaccinioideae</taxon>
        <taxon>Vaccinieae</taxon>
        <taxon>Vaccinium</taxon>
    </lineage>
</organism>
<dbReference type="Proteomes" id="UP000828048">
    <property type="component" value="Chromosome 2"/>
</dbReference>
<accession>A0ACB7X0Y1</accession>
<comment type="caution">
    <text evidence="1">The sequence shown here is derived from an EMBL/GenBank/DDBJ whole genome shotgun (WGS) entry which is preliminary data.</text>
</comment>
<evidence type="ECO:0000313" key="2">
    <source>
        <dbReference type="Proteomes" id="UP000828048"/>
    </source>
</evidence>
<name>A0ACB7X0Y1_9ERIC</name>
<evidence type="ECO:0000313" key="1">
    <source>
        <dbReference type="EMBL" id="KAH7834384.1"/>
    </source>
</evidence>
<dbReference type="EMBL" id="CM037152">
    <property type="protein sequence ID" value="KAH7834384.1"/>
    <property type="molecule type" value="Genomic_DNA"/>
</dbReference>